<accession>A0A7W5FLX0</accession>
<dbReference type="GO" id="GO:0005047">
    <property type="term" value="F:signal recognition particle binding"/>
    <property type="evidence" value="ECO:0007669"/>
    <property type="project" value="TreeGrafter"/>
</dbReference>
<protein>
    <recommendedName>
        <fullName evidence="3 13">Flagellar biosynthesis protein FlhF</fullName>
    </recommendedName>
</protein>
<dbReference type="InterPro" id="IPR020006">
    <property type="entry name" value="FlhF"/>
</dbReference>
<dbReference type="AlphaFoldDB" id="A0A7W5FLX0"/>
<evidence type="ECO:0000256" key="1">
    <source>
        <dbReference type="ARBA" id="ARBA00004413"/>
    </source>
</evidence>
<gene>
    <name evidence="17" type="ORF">FHS18_001461</name>
</gene>
<evidence type="ECO:0000256" key="4">
    <source>
        <dbReference type="ARBA" id="ARBA00022448"/>
    </source>
</evidence>
<keyword evidence="10" id="KW-0472">Membrane</keyword>
<dbReference type="RefSeq" id="WP_183598426.1">
    <property type="nucleotide sequence ID" value="NZ_JACHXK010000002.1"/>
</dbReference>
<dbReference type="GO" id="GO:0003924">
    <property type="term" value="F:GTPase activity"/>
    <property type="evidence" value="ECO:0007669"/>
    <property type="project" value="UniProtKB-UniRule"/>
</dbReference>
<keyword evidence="6" id="KW-0547">Nucleotide-binding</keyword>
<comment type="function">
    <text evidence="12">Necessary for flagellar biosynthesis. May be involved in translocation of the flagellum.</text>
</comment>
<dbReference type="GO" id="GO:0044781">
    <property type="term" value="P:bacterial-type flagellum organization"/>
    <property type="evidence" value="ECO:0007669"/>
    <property type="project" value="UniProtKB-UniRule"/>
</dbReference>
<sequence length="441" mass="48652">MKVKRYIVNALPEALPMIRSELGIDAVILNTKEIRTGGFLGMFAKKKLEVIAAVESGAAAPKPAPAPRQQAAPRPAAPPVQVPPAAAVPQQQAIRREAYGAATAVLSPPMDDDTPQAVPSQGAAAYNASARMTQASNLAAMQNESNRKMAEADLLDEIRDMKQWIMKMSKQQQLSRMPAAIQALHVRMIDQEVNNELIEKLITSIHEAFDGQDTEKLSQEAVWKEAKKIIFEWMNGKQAEGISPHTRVVHFVGPTGVGKTTSIAKLAAEQTLKGGRKVGFITSDTYRIAAVDQLRTYANILNVPLEVVFSPAEVSRAFKQLEDRELIFMDTAGRNFRNELYVSEVNSLLQSNDRSETYLVLSLTSKFKDMSIVAGHFAKYGIEKVLYTKQDETSAYGAILNLVFQYGLRPAYIAYGQTVPDDITSFRTDVYVEQLLGAYEQ</sequence>
<name>A0A7W5FLX0_9BACL</name>
<keyword evidence="4" id="KW-0813">Transport</keyword>
<reference evidence="17 18" key="1">
    <citation type="submission" date="2020-08" db="EMBL/GenBank/DDBJ databases">
        <title>Genomic Encyclopedia of Type Strains, Phase III (KMG-III): the genomes of soil and plant-associated and newly described type strains.</title>
        <authorList>
            <person name="Whitman W."/>
        </authorList>
    </citation>
    <scope>NUCLEOTIDE SEQUENCE [LARGE SCALE GENOMIC DNA]</scope>
    <source>
        <strain evidence="17 18">CECT 5862</strain>
    </source>
</reference>
<dbReference type="Proteomes" id="UP000570361">
    <property type="component" value="Unassembled WGS sequence"/>
</dbReference>
<evidence type="ECO:0000256" key="5">
    <source>
        <dbReference type="ARBA" id="ARBA00022475"/>
    </source>
</evidence>
<dbReference type="GO" id="GO:0015031">
    <property type="term" value="P:protein transport"/>
    <property type="evidence" value="ECO:0007669"/>
    <property type="project" value="UniProtKB-KW"/>
</dbReference>
<dbReference type="Pfam" id="PF00448">
    <property type="entry name" value="SRP54"/>
    <property type="match status" value="1"/>
</dbReference>
<dbReference type="PANTHER" id="PTHR43134:SF3">
    <property type="entry name" value="FLAGELLAR BIOSYNTHESIS PROTEIN FLHF"/>
    <property type="match status" value="1"/>
</dbReference>
<keyword evidence="5" id="KW-1003">Cell membrane</keyword>
<evidence type="ECO:0000256" key="2">
    <source>
        <dbReference type="ARBA" id="ARBA00008531"/>
    </source>
</evidence>
<dbReference type="SMART" id="SM00382">
    <property type="entry name" value="AAA"/>
    <property type="match status" value="1"/>
</dbReference>
<organism evidence="17 18">
    <name type="scientific">Paenibacillus phyllosphaerae</name>
    <dbReference type="NCBI Taxonomy" id="274593"/>
    <lineage>
        <taxon>Bacteria</taxon>
        <taxon>Bacillati</taxon>
        <taxon>Bacillota</taxon>
        <taxon>Bacilli</taxon>
        <taxon>Bacillales</taxon>
        <taxon>Paenibacillaceae</taxon>
        <taxon>Paenibacillus</taxon>
    </lineage>
</organism>
<dbReference type="EMBL" id="JACHXK010000002">
    <property type="protein sequence ID" value="MBB3109409.1"/>
    <property type="molecule type" value="Genomic_DNA"/>
</dbReference>
<dbReference type="CDD" id="cd17873">
    <property type="entry name" value="FlhF"/>
    <property type="match status" value="1"/>
</dbReference>
<evidence type="ECO:0000313" key="18">
    <source>
        <dbReference type="Proteomes" id="UP000570361"/>
    </source>
</evidence>
<keyword evidence="17" id="KW-0966">Cell projection</keyword>
<keyword evidence="9" id="KW-0342">GTP-binding</keyword>
<dbReference type="NCBIfam" id="TIGR03499">
    <property type="entry name" value="FlhF"/>
    <property type="match status" value="1"/>
</dbReference>
<evidence type="ECO:0000256" key="11">
    <source>
        <dbReference type="ARBA" id="ARBA00023225"/>
    </source>
</evidence>
<evidence type="ECO:0000256" key="12">
    <source>
        <dbReference type="ARBA" id="ARBA00025337"/>
    </source>
</evidence>
<dbReference type="FunFam" id="3.40.50.300:FF:000695">
    <property type="entry name" value="Flagellar biosynthesis regulator FlhF"/>
    <property type="match status" value="1"/>
</dbReference>
<dbReference type="InterPro" id="IPR000897">
    <property type="entry name" value="SRP54_GTPase_dom"/>
</dbReference>
<evidence type="ECO:0000256" key="7">
    <source>
        <dbReference type="ARBA" id="ARBA00022795"/>
    </source>
</evidence>
<dbReference type="InterPro" id="IPR047040">
    <property type="entry name" value="FlhF__GTPase_dom"/>
</dbReference>
<evidence type="ECO:0000256" key="13">
    <source>
        <dbReference type="NCBIfam" id="TIGR03499"/>
    </source>
</evidence>
<evidence type="ECO:0000256" key="8">
    <source>
        <dbReference type="ARBA" id="ARBA00022927"/>
    </source>
</evidence>
<comment type="caution">
    <text evidence="17">The sequence shown here is derived from an EMBL/GenBank/DDBJ whole genome shotgun (WGS) entry which is preliminary data.</text>
</comment>
<evidence type="ECO:0000256" key="6">
    <source>
        <dbReference type="ARBA" id="ARBA00022741"/>
    </source>
</evidence>
<comment type="subcellular location">
    <subcellularLocation>
        <location evidence="1">Cell membrane</location>
        <topology evidence="1">Peripheral membrane protein</topology>
        <orientation evidence="1">Cytoplasmic side</orientation>
    </subcellularLocation>
</comment>
<proteinExistence type="inferred from homology"/>
<dbReference type="SUPFAM" id="SSF52540">
    <property type="entry name" value="P-loop containing nucleoside triphosphate hydrolases"/>
    <property type="match status" value="1"/>
</dbReference>
<evidence type="ECO:0000259" key="15">
    <source>
        <dbReference type="SMART" id="SM00382"/>
    </source>
</evidence>
<keyword evidence="7" id="KW-1005">Bacterial flagellum biogenesis</keyword>
<evidence type="ECO:0000256" key="3">
    <source>
        <dbReference type="ARBA" id="ARBA00014919"/>
    </source>
</evidence>
<evidence type="ECO:0000259" key="16">
    <source>
        <dbReference type="SMART" id="SM00962"/>
    </source>
</evidence>
<dbReference type="GO" id="GO:0005886">
    <property type="term" value="C:plasma membrane"/>
    <property type="evidence" value="ECO:0007669"/>
    <property type="project" value="UniProtKB-SubCell"/>
</dbReference>
<comment type="similarity">
    <text evidence="2">Belongs to the GTP-binding SRP family.</text>
</comment>
<feature type="region of interest" description="Disordered" evidence="14">
    <location>
        <begin position="60"/>
        <end position="82"/>
    </location>
</feature>
<evidence type="ECO:0000256" key="9">
    <source>
        <dbReference type="ARBA" id="ARBA00023134"/>
    </source>
</evidence>
<evidence type="ECO:0000256" key="14">
    <source>
        <dbReference type="SAM" id="MobiDB-lite"/>
    </source>
</evidence>
<feature type="domain" description="AAA+ ATPase" evidence="15">
    <location>
        <begin position="245"/>
        <end position="392"/>
    </location>
</feature>
<evidence type="ECO:0000313" key="17">
    <source>
        <dbReference type="EMBL" id="MBB3109409.1"/>
    </source>
</evidence>
<keyword evidence="8" id="KW-0653">Protein transport</keyword>
<keyword evidence="18" id="KW-1185">Reference proteome</keyword>
<feature type="domain" description="SRP54-type proteins GTP-binding" evidence="16">
    <location>
        <begin position="246"/>
        <end position="437"/>
    </location>
</feature>
<dbReference type="InterPro" id="IPR003593">
    <property type="entry name" value="AAA+_ATPase"/>
</dbReference>
<dbReference type="Gene3D" id="3.40.50.300">
    <property type="entry name" value="P-loop containing nucleotide triphosphate hydrolases"/>
    <property type="match status" value="1"/>
</dbReference>
<dbReference type="SMART" id="SM00962">
    <property type="entry name" value="SRP54"/>
    <property type="match status" value="1"/>
</dbReference>
<dbReference type="GO" id="GO:0005525">
    <property type="term" value="F:GTP binding"/>
    <property type="evidence" value="ECO:0007669"/>
    <property type="project" value="UniProtKB-UniRule"/>
</dbReference>
<keyword evidence="11" id="KW-1006">Bacterial flagellum protein export</keyword>
<dbReference type="InterPro" id="IPR027417">
    <property type="entry name" value="P-loop_NTPase"/>
</dbReference>
<dbReference type="GO" id="GO:0006614">
    <property type="term" value="P:SRP-dependent cotranslational protein targeting to membrane"/>
    <property type="evidence" value="ECO:0007669"/>
    <property type="project" value="UniProtKB-UniRule"/>
</dbReference>
<dbReference type="PANTHER" id="PTHR43134">
    <property type="entry name" value="SIGNAL RECOGNITION PARTICLE RECEPTOR SUBUNIT ALPHA"/>
    <property type="match status" value="1"/>
</dbReference>
<keyword evidence="17" id="KW-0282">Flagellum</keyword>
<evidence type="ECO:0000256" key="10">
    <source>
        <dbReference type="ARBA" id="ARBA00023136"/>
    </source>
</evidence>
<dbReference type="Gene3D" id="1.20.120.1380">
    <property type="entry name" value="Flagellar FlhF biosynthesis protein, N domain"/>
    <property type="match status" value="1"/>
</dbReference>
<keyword evidence="17" id="KW-0969">Cilium</keyword>